<sequence>MNGRLQGNSWLMVGGCLSLLAALLHIGVIIGGPDWYRFFGAGEGMARMAERGLWQPVLVTTGITAVLAVWALYAFAGAGRFRKLPLMRTALVLVSGIYLARGLLIVPILIEPHARTPFNIWSSLIVLIYGLVYAIGTRQVWRDLSQKPALIQKEAS</sequence>
<dbReference type="EMBL" id="BMGD01000003">
    <property type="protein sequence ID" value="GGB62589.1"/>
    <property type="molecule type" value="Genomic_DNA"/>
</dbReference>
<evidence type="ECO:0000313" key="3">
    <source>
        <dbReference type="Proteomes" id="UP000614261"/>
    </source>
</evidence>
<evidence type="ECO:0000313" key="2">
    <source>
        <dbReference type="EMBL" id="GGB62589.1"/>
    </source>
</evidence>
<keyword evidence="1" id="KW-0812">Transmembrane</keyword>
<feature type="transmembrane region" description="Helical" evidence="1">
    <location>
        <begin position="12"/>
        <end position="33"/>
    </location>
</feature>
<evidence type="ECO:0008006" key="4">
    <source>
        <dbReference type="Google" id="ProtNLM"/>
    </source>
</evidence>
<dbReference type="PROSITE" id="PS51257">
    <property type="entry name" value="PROKAR_LIPOPROTEIN"/>
    <property type="match status" value="1"/>
</dbReference>
<evidence type="ECO:0000256" key="1">
    <source>
        <dbReference type="SAM" id="Phobius"/>
    </source>
</evidence>
<dbReference type="Proteomes" id="UP000614261">
    <property type="component" value="Unassembled WGS sequence"/>
</dbReference>
<keyword evidence="1" id="KW-0472">Membrane</keyword>
<keyword evidence="1" id="KW-1133">Transmembrane helix</keyword>
<organism evidence="2 3">
    <name type="scientific">Blastomonas aquatica</name>
    <dbReference type="NCBI Taxonomy" id="1510276"/>
    <lineage>
        <taxon>Bacteria</taxon>
        <taxon>Pseudomonadati</taxon>
        <taxon>Pseudomonadota</taxon>
        <taxon>Alphaproteobacteria</taxon>
        <taxon>Sphingomonadales</taxon>
        <taxon>Sphingomonadaceae</taxon>
        <taxon>Blastomonas</taxon>
    </lineage>
</organism>
<protein>
    <recommendedName>
        <fullName evidence="4">DUF3995 domain-containing protein</fullName>
    </recommendedName>
</protein>
<keyword evidence="3" id="KW-1185">Reference proteome</keyword>
<feature type="transmembrane region" description="Helical" evidence="1">
    <location>
        <begin position="116"/>
        <end position="136"/>
    </location>
</feature>
<gene>
    <name evidence="2" type="ORF">GCM10010833_16970</name>
</gene>
<name>A0ABQ1J8F1_9SPHN</name>
<comment type="caution">
    <text evidence="2">The sequence shown here is derived from an EMBL/GenBank/DDBJ whole genome shotgun (WGS) entry which is preliminary data.</text>
</comment>
<accession>A0ABQ1J8F1</accession>
<feature type="transmembrane region" description="Helical" evidence="1">
    <location>
        <begin position="90"/>
        <end position="110"/>
    </location>
</feature>
<feature type="transmembrane region" description="Helical" evidence="1">
    <location>
        <begin position="53"/>
        <end position="78"/>
    </location>
</feature>
<proteinExistence type="predicted"/>
<reference evidence="3" key="1">
    <citation type="journal article" date="2019" name="Int. J. Syst. Evol. Microbiol.">
        <title>The Global Catalogue of Microorganisms (GCM) 10K type strain sequencing project: providing services to taxonomists for standard genome sequencing and annotation.</title>
        <authorList>
            <consortium name="The Broad Institute Genomics Platform"/>
            <consortium name="The Broad Institute Genome Sequencing Center for Infectious Disease"/>
            <person name="Wu L."/>
            <person name="Ma J."/>
        </authorList>
    </citation>
    <scope>NUCLEOTIDE SEQUENCE [LARGE SCALE GENOMIC DNA]</scope>
    <source>
        <strain evidence="3">CGMCC 1.12851</strain>
    </source>
</reference>
<dbReference type="RefSeq" id="WP_229736913.1">
    <property type="nucleotide sequence ID" value="NZ_BMGD01000003.1"/>
</dbReference>